<keyword evidence="1" id="KW-0812">Transmembrane</keyword>
<dbReference type="InterPro" id="IPR021448">
    <property type="entry name" value="DUF3098"/>
</dbReference>
<keyword evidence="1" id="KW-1133">Transmembrane helix</keyword>
<sequence length="53" mass="5831">MIAGIFTIAIGFIIMTIDQQDYGFGFLGLTLGPIIVLIGFIIEFFAIFSKSKQ</sequence>
<dbReference type="AlphaFoldDB" id="A0A381QFH5"/>
<evidence type="ECO:0000256" key="1">
    <source>
        <dbReference type="SAM" id="Phobius"/>
    </source>
</evidence>
<proteinExistence type="predicted"/>
<keyword evidence="1" id="KW-0472">Membrane</keyword>
<name>A0A381QFH5_9ZZZZ</name>
<evidence type="ECO:0000313" key="2">
    <source>
        <dbReference type="EMBL" id="SUZ78072.1"/>
    </source>
</evidence>
<dbReference type="EMBL" id="UINC01001339">
    <property type="protein sequence ID" value="SUZ78072.1"/>
    <property type="molecule type" value="Genomic_DNA"/>
</dbReference>
<accession>A0A381QFH5</accession>
<reference evidence="2" key="1">
    <citation type="submission" date="2018-05" db="EMBL/GenBank/DDBJ databases">
        <authorList>
            <person name="Lanie J.A."/>
            <person name="Ng W.-L."/>
            <person name="Kazmierczak K.M."/>
            <person name="Andrzejewski T.M."/>
            <person name="Davidsen T.M."/>
            <person name="Wayne K.J."/>
            <person name="Tettelin H."/>
            <person name="Glass J.I."/>
            <person name="Rusch D."/>
            <person name="Podicherti R."/>
            <person name="Tsui H.-C.T."/>
            <person name="Winkler M.E."/>
        </authorList>
    </citation>
    <scope>NUCLEOTIDE SEQUENCE</scope>
</reference>
<feature type="transmembrane region" description="Helical" evidence="1">
    <location>
        <begin position="26"/>
        <end position="48"/>
    </location>
</feature>
<dbReference type="Pfam" id="PF11297">
    <property type="entry name" value="DUF3098"/>
    <property type="match status" value="1"/>
</dbReference>
<protein>
    <recommendedName>
        <fullName evidence="3">DUF3098 domain-containing protein</fullName>
    </recommendedName>
</protein>
<evidence type="ECO:0008006" key="3">
    <source>
        <dbReference type="Google" id="ProtNLM"/>
    </source>
</evidence>
<organism evidence="2">
    <name type="scientific">marine metagenome</name>
    <dbReference type="NCBI Taxonomy" id="408172"/>
    <lineage>
        <taxon>unclassified sequences</taxon>
        <taxon>metagenomes</taxon>
        <taxon>ecological metagenomes</taxon>
    </lineage>
</organism>
<gene>
    <name evidence="2" type="ORF">METZ01_LOCUS30926</name>
</gene>